<evidence type="ECO:0000313" key="2">
    <source>
        <dbReference type="EMBL" id="TWV57102.1"/>
    </source>
</evidence>
<dbReference type="AlphaFoldDB" id="A0A5C6K1Z9"/>
<evidence type="ECO:0000313" key="3">
    <source>
        <dbReference type="Proteomes" id="UP000320481"/>
    </source>
</evidence>
<dbReference type="SUPFAM" id="SSF47413">
    <property type="entry name" value="lambda repressor-like DNA-binding domains"/>
    <property type="match status" value="1"/>
</dbReference>
<dbReference type="InterPro" id="IPR043917">
    <property type="entry name" value="DUF5753"/>
</dbReference>
<feature type="domain" description="HTH cro/C1-type" evidence="1">
    <location>
        <begin position="65"/>
        <end position="105"/>
    </location>
</feature>
<dbReference type="Pfam" id="PF19054">
    <property type="entry name" value="DUF5753"/>
    <property type="match status" value="1"/>
</dbReference>
<organism evidence="2 3">
    <name type="scientific">Streptomyces misionensis</name>
    <dbReference type="NCBI Taxonomy" id="67331"/>
    <lineage>
        <taxon>Bacteria</taxon>
        <taxon>Bacillati</taxon>
        <taxon>Actinomycetota</taxon>
        <taxon>Actinomycetes</taxon>
        <taxon>Kitasatosporales</taxon>
        <taxon>Streptomycetaceae</taxon>
        <taxon>Streptomyces</taxon>
    </lineage>
</organism>
<dbReference type="EMBL" id="VOGW01000016">
    <property type="protein sequence ID" value="TWV57102.1"/>
    <property type="molecule type" value="Genomic_DNA"/>
</dbReference>
<evidence type="ECO:0000259" key="1">
    <source>
        <dbReference type="PROSITE" id="PS50943"/>
    </source>
</evidence>
<accession>A0A5C6K1Z9</accession>
<protein>
    <submittedName>
        <fullName evidence="2">Helix-turn-helix domain-containing protein</fullName>
    </submittedName>
</protein>
<sequence>MRVTTPLRTATVPAFVSAVSAVSGVVRVRVRVEGGVVGESVDEAGWDVEPGDEIESIVQAVGRLLKVCREAAGMAVPELAEALGYGEDMIRKIERGARIPRPEVLDRADTILKAQGHLRAFMEDMRKARYPRKVRELAELEGRAVEMSLYSNHNIHGLLQTEEYARALLRTWRPAYSPDQLERMVGARMARKSVFERSPSPEFSFVQEEVTLRRPIGDTMVLRRQLQHMLEVAELPFVELQVMPTGRANHPGTGGLIEVLKFMDGTAVGRSDGDFAGRPISNPRQLRLLDLRYGIIRAQALTPEESLAFIEQALGEL</sequence>
<comment type="caution">
    <text evidence="2">The sequence shown here is derived from an EMBL/GenBank/DDBJ whole genome shotgun (WGS) entry which is preliminary data.</text>
</comment>
<dbReference type="PROSITE" id="PS50943">
    <property type="entry name" value="HTH_CROC1"/>
    <property type="match status" value="1"/>
</dbReference>
<dbReference type="Gene3D" id="1.10.260.40">
    <property type="entry name" value="lambda repressor-like DNA-binding domains"/>
    <property type="match status" value="1"/>
</dbReference>
<keyword evidence="3" id="KW-1185">Reference proteome</keyword>
<reference evidence="2" key="1">
    <citation type="journal article" date="2019" name="Microbiol. Resour. Announc.">
        <title>Draft Genomic Sequences of Streptomyces misionensis and Streptomyces albidoflavus, bacteria applied for phytopathogen biocontrol.</title>
        <authorList>
            <person name="Pylro V."/>
            <person name="Dias A."/>
            <person name="Andreote F."/>
            <person name="Varani A."/>
            <person name="Andreote C."/>
            <person name="Bernardo E."/>
            <person name="Martins T."/>
        </authorList>
    </citation>
    <scope>NUCLEOTIDE SEQUENCE [LARGE SCALE GENOMIC DNA]</scope>
    <source>
        <strain evidence="2">66</strain>
    </source>
</reference>
<dbReference type="GO" id="GO:0003677">
    <property type="term" value="F:DNA binding"/>
    <property type="evidence" value="ECO:0007669"/>
    <property type="project" value="InterPro"/>
</dbReference>
<proteinExistence type="predicted"/>
<name>A0A5C6K1Z9_9ACTN</name>
<dbReference type="SMART" id="SM00530">
    <property type="entry name" value="HTH_XRE"/>
    <property type="match status" value="1"/>
</dbReference>
<dbReference type="Proteomes" id="UP000320481">
    <property type="component" value="Unassembled WGS sequence"/>
</dbReference>
<dbReference type="CDD" id="cd00093">
    <property type="entry name" value="HTH_XRE"/>
    <property type="match status" value="1"/>
</dbReference>
<dbReference type="InterPro" id="IPR001387">
    <property type="entry name" value="Cro/C1-type_HTH"/>
</dbReference>
<dbReference type="InterPro" id="IPR010982">
    <property type="entry name" value="Lambda_DNA-bd_dom_sf"/>
</dbReference>
<dbReference type="Pfam" id="PF13560">
    <property type="entry name" value="HTH_31"/>
    <property type="match status" value="1"/>
</dbReference>
<gene>
    <name evidence="2" type="ORF">FRZ03_02905</name>
</gene>